<dbReference type="EMBL" id="CM020620">
    <property type="protein sequence ID" value="KAK1869799.1"/>
    <property type="molecule type" value="Genomic_DNA"/>
</dbReference>
<keyword evidence="2" id="KW-1185">Reference proteome</keyword>
<dbReference type="Proteomes" id="UP000798662">
    <property type="component" value="Chromosome 3"/>
</dbReference>
<name>A0ACC3CIQ1_PYRYE</name>
<reference evidence="1" key="1">
    <citation type="submission" date="2019-11" db="EMBL/GenBank/DDBJ databases">
        <title>Nori genome reveals adaptations in red seaweeds to the harsh intertidal environment.</title>
        <authorList>
            <person name="Wang D."/>
            <person name="Mao Y."/>
        </authorList>
    </citation>
    <scope>NUCLEOTIDE SEQUENCE</scope>
    <source>
        <tissue evidence="1">Gametophyte</tissue>
    </source>
</reference>
<gene>
    <name evidence="1" type="ORF">I4F81_012265</name>
</gene>
<comment type="caution">
    <text evidence="1">The sequence shown here is derived from an EMBL/GenBank/DDBJ whole genome shotgun (WGS) entry which is preliminary data.</text>
</comment>
<organism evidence="1 2">
    <name type="scientific">Pyropia yezoensis</name>
    <name type="common">Susabi-nori</name>
    <name type="synonym">Porphyra yezoensis</name>
    <dbReference type="NCBI Taxonomy" id="2788"/>
    <lineage>
        <taxon>Eukaryota</taxon>
        <taxon>Rhodophyta</taxon>
        <taxon>Bangiophyceae</taxon>
        <taxon>Bangiales</taxon>
        <taxon>Bangiaceae</taxon>
        <taxon>Pyropia</taxon>
    </lineage>
</organism>
<accession>A0ACC3CIQ1</accession>
<sequence>MRPSQICQPRRRAVGSSSRVSRTRRSYRSPPPTSSISRYRWAPPGSTRKPRPATSRGCRSTASAATSRRTWGDSPHRTTRSSSSTFTATRSPVTACVPRRTTPKPPAPSVAPSV</sequence>
<proteinExistence type="predicted"/>
<evidence type="ECO:0000313" key="2">
    <source>
        <dbReference type="Proteomes" id="UP000798662"/>
    </source>
</evidence>
<evidence type="ECO:0000313" key="1">
    <source>
        <dbReference type="EMBL" id="KAK1869799.1"/>
    </source>
</evidence>
<protein>
    <submittedName>
        <fullName evidence="1">Uncharacterized protein</fullName>
    </submittedName>
</protein>